<proteinExistence type="predicted"/>
<gene>
    <name evidence="2" type="ORF">IW248_002643</name>
</gene>
<keyword evidence="3" id="KW-1185">Reference proteome</keyword>
<evidence type="ECO:0000313" key="2">
    <source>
        <dbReference type="EMBL" id="MBG6066356.1"/>
    </source>
</evidence>
<evidence type="ECO:0000256" key="1">
    <source>
        <dbReference type="SAM" id="Phobius"/>
    </source>
</evidence>
<sequence length="188" mass="21023">MLAADSPTITDWMQGWGSILGLLVSTGALIFTGLLLRHEIAVRREEKADDQAAQARLIIPRLHGAEFKGEQGRALTAVKWVVQNHSEAPVMAVLVRVYPKGAFDRGRYHKAKYVLEPHAKQDGWWELPEVIPWPPEQIEPPLGGLSIDAQFVDSSGLQWRRVRLHPPQRIIGEAAAGYHPRDVTHLPD</sequence>
<reference evidence="2 3" key="1">
    <citation type="submission" date="2020-11" db="EMBL/GenBank/DDBJ databases">
        <title>Sequencing the genomes of 1000 actinobacteria strains.</title>
        <authorList>
            <person name="Klenk H.-P."/>
        </authorList>
    </citation>
    <scope>NUCLEOTIDE SEQUENCE [LARGE SCALE GENOMIC DNA]</scope>
    <source>
        <strain evidence="2 3">DSM 101692</strain>
    </source>
</reference>
<comment type="caution">
    <text evidence="2">The sequence shown here is derived from an EMBL/GenBank/DDBJ whole genome shotgun (WGS) entry which is preliminary data.</text>
</comment>
<evidence type="ECO:0000313" key="3">
    <source>
        <dbReference type="Proteomes" id="UP000614915"/>
    </source>
</evidence>
<name>A0ABS0JIR5_9ACTN</name>
<keyword evidence="1" id="KW-0812">Transmembrane</keyword>
<dbReference type="RefSeq" id="WP_196927220.1">
    <property type="nucleotide sequence ID" value="NZ_CP108567.1"/>
</dbReference>
<feature type="transmembrane region" description="Helical" evidence="1">
    <location>
        <begin position="15"/>
        <end position="36"/>
    </location>
</feature>
<keyword evidence="1" id="KW-1133">Transmembrane helix</keyword>
<organism evidence="2 3">
    <name type="scientific">Micromonospora ureilytica</name>
    <dbReference type="NCBI Taxonomy" id="709868"/>
    <lineage>
        <taxon>Bacteria</taxon>
        <taxon>Bacillati</taxon>
        <taxon>Actinomycetota</taxon>
        <taxon>Actinomycetes</taxon>
        <taxon>Micromonosporales</taxon>
        <taxon>Micromonosporaceae</taxon>
        <taxon>Micromonospora</taxon>
    </lineage>
</organism>
<protein>
    <submittedName>
        <fullName evidence="2">Uncharacterized protein</fullName>
    </submittedName>
</protein>
<keyword evidence="1" id="KW-0472">Membrane</keyword>
<dbReference type="EMBL" id="JADOTX010000001">
    <property type="protein sequence ID" value="MBG6066356.1"/>
    <property type="molecule type" value="Genomic_DNA"/>
</dbReference>
<dbReference type="Proteomes" id="UP000614915">
    <property type="component" value="Unassembled WGS sequence"/>
</dbReference>
<accession>A0ABS0JIR5</accession>